<dbReference type="EMBL" id="CAJVCH010125053">
    <property type="protein sequence ID" value="CAG7725654.1"/>
    <property type="molecule type" value="Genomic_DNA"/>
</dbReference>
<dbReference type="Proteomes" id="UP000708208">
    <property type="component" value="Unassembled WGS sequence"/>
</dbReference>
<evidence type="ECO:0000313" key="2">
    <source>
        <dbReference type="Proteomes" id="UP000708208"/>
    </source>
</evidence>
<comment type="caution">
    <text evidence="1">The sequence shown here is derived from an EMBL/GenBank/DDBJ whole genome shotgun (WGS) entry which is preliminary data.</text>
</comment>
<protein>
    <submittedName>
        <fullName evidence="1">Uncharacterized protein</fullName>
    </submittedName>
</protein>
<proteinExistence type="predicted"/>
<reference evidence="1" key="1">
    <citation type="submission" date="2021-06" db="EMBL/GenBank/DDBJ databases">
        <authorList>
            <person name="Hodson N. C."/>
            <person name="Mongue J. A."/>
            <person name="Jaron S. K."/>
        </authorList>
    </citation>
    <scope>NUCLEOTIDE SEQUENCE</scope>
</reference>
<accession>A0A8J2JSF2</accession>
<organism evidence="1 2">
    <name type="scientific">Allacma fusca</name>
    <dbReference type="NCBI Taxonomy" id="39272"/>
    <lineage>
        <taxon>Eukaryota</taxon>
        <taxon>Metazoa</taxon>
        <taxon>Ecdysozoa</taxon>
        <taxon>Arthropoda</taxon>
        <taxon>Hexapoda</taxon>
        <taxon>Collembola</taxon>
        <taxon>Symphypleona</taxon>
        <taxon>Sminthuridae</taxon>
        <taxon>Allacma</taxon>
    </lineage>
</organism>
<dbReference type="AlphaFoldDB" id="A0A8J2JSF2"/>
<feature type="non-terminal residue" evidence="1">
    <location>
        <position position="1"/>
    </location>
</feature>
<keyword evidence="2" id="KW-1185">Reference proteome</keyword>
<evidence type="ECO:0000313" key="1">
    <source>
        <dbReference type="EMBL" id="CAG7725654.1"/>
    </source>
</evidence>
<gene>
    <name evidence="1" type="ORF">AFUS01_LOCUS14601</name>
</gene>
<sequence>EAIEAIKAYTTKMCNLQPRSYEFGKHSIRMLVKF</sequence>
<name>A0A8J2JSF2_9HEXA</name>